<keyword evidence="2" id="KW-1185">Reference proteome</keyword>
<dbReference type="EMBL" id="CAJVPI010000008">
    <property type="protein sequence ID" value="CAG8453370.1"/>
    <property type="molecule type" value="Genomic_DNA"/>
</dbReference>
<gene>
    <name evidence="1" type="ORF">PBRASI_LOCUS165</name>
</gene>
<accession>A0A9N8YSN2</accession>
<proteinExistence type="predicted"/>
<organism evidence="1 2">
    <name type="scientific">Paraglomus brasilianum</name>
    <dbReference type="NCBI Taxonomy" id="144538"/>
    <lineage>
        <taxon>Eukaryota</taxon>
        <taxon>Fungi</taxon>
        <taxon>Fungi incertae sedis</taxon>
        <taxon>Mucoromycota</taxon>
        <taxon>Glomeromycotina</taxon>
        <taxon>Glomeromycetes</taxon>
        <taxon>Paraglomerales</taxon>
        <taxon>Paraglomeraceae</taxon>
        <taxon>Paraglomus</taxon>
    </lineage>
</organism>
<name>A0A9N8YSN2_9GLOM</name>
<dbReference type="AlphaFoldDB" id="A0A9N8YSN2"/>
<protein>
    <submittedName>
        <fullName evidence="1">997_t:CDS:1</fullName>
    </submittedName>
</protein>
<evidence type="ECO:0000313" key="2">
    <source>
        <dbReference type="Proteomes" id="UP000789739"/>
    </source>
</evidence>
<sequence length="50" mass="5686">SSENVTLILYSKLVYYEKGPPNSSIRTESVTKKSILNIFVNTYGNAARYR</sequence>
<feature type="non-terminal residue" evidence="1">
    <location>
        <position position="1"/>
    </location>
</feature>
<evidence type="ECO:0000313" key="1">
    <source>
        <dbReference type="EMBL" id="CAG8453370.1"/>
    </source>
</evidence>
<comment type="caution">
    <text evidence="1">The sequence shown here is derived from an EMBL/GenBank/DDBJ whole genome shotgun (WGS) entry which is preliminary data.</text>
</comment>
<dbReference type="Proteomes" id="UP000789739">
    <property type="component" value="Unassembled WGS sequence"/>
</dbReference>
<reference evidence="1" key="1">
    <citation type="submission" date="2021-06" db="EMBL/GenBank/DDBJ databases">
        <authorList>
            <person name="Kallberg Y."/>
            <person name="Tangrot J."/>
            <person name="Rosling A."/>
        </authorList>
    </citation>
    <scope>NUCLEOTIDE SEQUENCE</scope>
    <source>
        <strain evidence="1">BR232B</strain>
    </source>
</reference>